<evidence type="ECO:0000313" key="2">
    <source>
        <dbReference type="Proteomes" id="UP000041254"/>
    </source>
</evidence>
<dbReference type="VEuPathDB" id="CryptoDB:Vbra_8837"/>
<dbReference type="EMBL" id="CDMY01000373">
    <property type="protein sequence ID" value="CEM06953.1"/>
    <property type="molecule type" value="Genomic_DNA"/>
</dbReference>
<proteinExistence type="predicted"/>
<organism evidence="1 2">
    <name type="scientific">Vitrella brassicaformis (strain CCMP3155)</name>
    <dbReference type="NCBI Taxonomy" id="1169540"/>
    <lineage>
        <taxon>Eukaryota</taxon>
        <taxon>Sar</taxon>
        <taxon>Alveolata</taxon>
        <taxon>Colpodellida</taxon>
        <taxon>Vitrellaceae</taxon>
        <taxon>Vitrella</taxon>
    </lineage>
</organism>
<dbReference type="InParanoid" id="A0A0G4F5E4"/>
<dbReference type="Proteomes" id="UP000041254">
    <property type="component" value="Unassembled WGS sequence"/>
</dbReference>
<gene>
    <name evidence="1" type="ORF">Vbra_8837</name>
</gene>
<dbReference type="AlphaFoldDB" id="A0A0G4F5E4"/>
<keyword evidence="2" id="KW-1185">Reference proteome</keyword>
<protein>
    <submittedName>
        <fullName evidence="1">Uncharacterized protein</fullName>
    </submittedName>
</protein>
<evidence type="ECO:0000313" key="1">
    <source>
        <dbReference type="EMBL" id="CEM06953.1"/>
    </source>
</evidence>
<sequence>MTAAQKLNIAAQQLDTAAEKLAASALEAIEKVEGQMATIAKATAGTQQGTTTAECRDYGSDCSNQDVGPTEGKQCGHPLPSGATCWCRGGQCRWGLE</sequence>
<reference evidence="1 2" key="1">
    <citation type="submission" date="2014-11" db="EMBL/GenBank/DDBJ databases">
        <authorList>
            <person name="Zhu J."/>
            <person name="Qi W."/>
            <person name="Song R."/>
        </authorList>
    </citation>
    <scope>NUCLEOTIDE SEQUENCE [LARGE SCALE GENOMIC DNA]</scope>
</reference>
<name>A0A0G4F5E4_VITBC</name>
<accession>A0A0G4F5E4</accession>